<dbReference type="AlphaFoldDB" id="A0A5P6A9J2"/>
<feature type="transmembrane region" description="Helical" evidence="1">
    <location>
        <begin position="6"/>
        <end position="26"/>
    </location>
</feature>
<keyword evidence="1" id="KW-1133">Transmembrane helix</keyword>
<gene>
    <name evidence="3" type="ORF">DMB90_08750</name>
</gene>
<keyword evidence="1" id="KW-0472">Membrane</keyword>
<keyword evidence="1" id="KW-0812">Transmembrane</keyword>
<dbReference type="Pfam" id="PF13400">
    <property type="entry name" value="Tad"/>
    <property type="match status" value="1"/>
</dbReference>
<name>A0A5P6A9J2_RAOPL</name>
<organism evidence="3">
    <name type="scientific">Raoultella planticola</name>
    <name type="common">Klebsiella planticola</name>
    <dbReference type="NCBI Taxonomy" id="575"/>
    <lineage>
        <taxon>Bacteria</taxon>
        <taxon>Pseudomonadati</taxon>
        <taxon>Pseudomonadota</taxon>
        <taxon>Gammaproteobacteria</taxon>
        <taxon>Enterobacterales</taxon>
        <taxon>Enterobacteriaceae</taxon>
        <taxon>Klebsiella/Raoultella group</taxon>
        <taxon>Raoultella</taxon>
    </lineage>
</organism>
<dbReference type="InterPro" id="IPR028087">
    <property type="entry name" value="Tad_N"/>
</dbReference>
<dbReference type="EMBL" id="CP029752">
    <property type="protein sequence ID" value="QFG76616.1"/>
    <property type="molecule type" value="Genomic_DNA"/>
</dbReference>
<proteinExistence type="predicted"/>
<feature type="domain" description="Putative Flp pilus-assembly TadG-like N-terminal" evidence="2">
    <location>
        <begin position="6"/>
        <end position="52"/>
    </location>
</feature>
<evidence type="ECO:0000313" key="3">
    <source>
        <dbReference type="EMBL" id="QFG76616.1"/>
    </source>
</evidence>
<evidence type="ECO:0000259" key="2">
    <source>
        <dbReference type="Pfam" id="PF13400"/>
    </source>
</evidence>
<protein>
    <recommendedName>
        <fullName evidence="2">Putative Flp pilus-assembly TadG-like N-terminal domain-containing protein</fullName>
    </recommendedName>
</protein>
<sequence length="87" mass="9613">MRQEYGAITVMFAIMFPLLMMFYSVAYDGANLQSSRARLADGLNQGVLAVAMVDNRNSTAADKAENITLLHNYLSYYVPDATIAKTI</sequence>
<accession>A0A5P6A9J2</accession>
<reference evidence="3" key="1">
    <citation type="submission" date="2018-05" db="EMBL/GenBank/DDBJ databases">
        <title>Bacterial isolates from healthy term breastfed infants carrying antibiotic resistance genes.</title>
        <authorList>
            <person name="Casaburi G."/>
        </authorList>
    </citation>
    <scope>NUCLEOTIDE SEQUENCE [LARGE SCALE GENOMIC DNA]</scope>
    <source>
        <strain evidence="3">7084_4</strain>
    </source>
</reference>
<evidence type="ECO:0000256" key="1">
    <source>
        <dbReference type="SAM" id="Phobius"/>
    </source>
</evidence>